<keyword evidence="1" id="KW-0328">Glycosyltransferase</keyword>
<dbReference type="Pfam" id="PF00644">
    <property type="entry name" value="PARP"/>
    <property type="match status" value="1"/>
</dbReference>
<dbReference type="InterPro" id="IPR051838">
    <property type="entry name" value="ARTD_PARP"/>
</dbReference>
<evidence type="ECO:0000313" key="8">
    <source>
        <dbReference type="EMBL" id="KAJ6649443.1"/>
    </source>
</evidence>
<name>A0A9Q0NFQ6_9DIPT</name>
<keyword evidence="9" id="KW-1185">Reference proteome</keyword>
<evidence type="ECO:0000256" key="2">
    <source>
        <dbReference type="ARBA" id="ARBA00022679"/>
    </source>
</evidence>
<evidence type="ECO:0000259" key="7">
    <source>
        <dbReference type="Pfam" id="PF18084"/>
    </source>
</evidence>
<dbReference type="EMBL" id="WJQU01000001">
    <property type="protein sequence ID" value="KAJ6649443.1"/>
    <property type="molecule type" value="Genomic_DNA"/>
</dbReference>
<proteinExistence type="inferred from homology"/>
<dbReference type="SUPFAM" id="SSF56399">
    <property type="entry name" value="ADP-ribosylation"/>
    <property type="match status" value="1"/>
</dbReference>
<accession>A0A9Q0NFQ6</accession>
<feature type="domain" description="PARP16 N-terminal" evidence="7">
    <location>
        <begin position="21"/>
        <end position="96"/>
    </location>
</feature>
<keyword evidence="3" id="KW-0548">Nucleotidyltransferase</keyword>
<keyword evidence="4" id="KW-0520">NAD</keyword>
<gene>
    <name evidence="8" type="primary">Parp16_1</name>
    <name evidence="8" type="ORF">Bhyg_04678</name>
</gene>
<dbReference type="Gene3D" id="3.90.228.10">
    <property type="match status" value="1"/>
</dbReference>
<dbReference type="AlphaFoldDB" id="A0A9Q0NFQ6"/>
<dbReference type="Proteomes" id="UP001151699">
    <property type="component" value="Chromosome A"/>
</dbReference>
<sequence length="285" mass="33239">MIKTVLEIVVDGLHVPREVYELRYSLFISAANRYFRKDENRSEVLEPFPTCFYDFTTKTRLNDSLKQCISSIPKLSEINYTISLPEETWALLSWIFTNPLKIEAVKQSEVSDYMSEVLREETKLSTIPQPSNHCIRFDITHEDPNLKKIFLAHKAKFGTFFAYHGSPRYNFHSIIHRGLRCSLSVGKGTYLTSHLETATLYSQEFSLSNDVNRCANDPIKYCVSIVEVVKHPSVTVTHNYDVDKTAKVLEECKFEVSSSKRHRYYVVNSDELMRLRHLLVYYKLW</sequence>
<evidence type="ECO:0000256" key="5">
    <source>
        <dbReference type="ARBA" id="ARBA00024347"/>
    </source>
</evidence>
<evidence type="ECO:0000256" key="1">
    <source>
        <dbReference type="ARBA" id="ARBA00022676"/>
    </source>
</evidence>
<comment type="similarity">
    <text evidence="5">Belongs to the ARTD/PARP family.</text>
</comment>
<comment type="caution">
    <text evidence="8">The sequence shown here is derived from an EMBL/GenBank/DDBJ whole genome shotgun (WGS) entry which is preliminary data.</text>
</comment>
<dbReference type="InterPro" id="IPR012317">
    <property type="entry name" value="Poly(ADP-ribose)pol_cat_dom"/>
</dbReference>
<evidence type="ECO:0000313" key="9">
    <source>
        <dbReference type="Proteomes" id="UP001151699"/>
    </source>
</evidence>
<dbReference type="GO" id="GO:0016779">
    <property type="term" value="F:nucleotidyltransferase activity"/>
    <property type="evidence" value="ECO:0007669"/>
    <property type="project" value="UniProtKB-KW"/>
</dbReference>
<dbReference type="PANTHER" id="PTHR21328">
    <property type="entry name" value="POLY ADP-RIBOSE POLYMERASE FAMILY, MEMBER PARP"/>
    <property type="match status" value="1"/>
</dbReference>
<organism evidence="8 9">
    <name type="scientific">Pseudolycoriella hygida</name>
    <dbReference type="NCBI Taxonomy" id="35572"/>
    <lineage>
        <taxon>Eukaryota</taxon>
        <taxon>Metazoa</taxon>
        <taxon>Ecdysozoa</taxon>
        <taxon>Arthropoda</taxon>
        <taxon>Hexapoda</taxon>
        <taxon>Insecta</taxon>
        <taxon>Pterygota</taxon>
        <taxon>Neoptera</taxon>
        <taxon>Endopterygota</taxon>
        <taxon>Diptera</taxon>
        <taxon>Nematocera</taxon>
        <taxon>Sciaroidea</taxon>
        <taxon>Sciaridae</taxon>
        <taxon>Pseudolycoriella</taxon>
    </lineage>
</organism>
<evidence type="ECO:0000259" key="6">
    <source>
        <dbReference type="Pfam" id="PF00644"/>
    </source>
</evidence>
<evidence type="ECO:0000256" key="3">
    <source>
        <dbReference type="ARBA" id="ARBA00022695"/>
    </source>
</evidence>
<evidence type="ECO:0000256" key="4">
    <source>
        <dbReference type="ARBA" id="ARBA00023027"/>
    </source>
</evidence>
<feature type="domain" description="PARP catalytic" evidence="6">
    <location>
        <begin position="142"/>
        <end position="215"/>
    </location>
</feature>
<protein>
    <submittedName>
        <fullName evidence="8">Protein mono-ADP-ribosyltransferase PARP16</fullName>
    </submittedName>
</protein>
<dbReference type="Pfam" id="PF18084">
    <property type="entry name" value="ARTD15_N"/>
    <property type="match status" value="1"/>
</dbReference>
<keyword evidence="2" id="KW-0808">Transferase</keyword>
<dbReference type="OrthoDB" id="7787751at2759"/>
<dbReference type="InterPro" id="IPR041400">
    <property type="entry name" value="PARP16_N"/>
</dbReference>
<reference evidence="8" key="1">
    <citation type="submission" date="2022-07" db="EMBL/GenBank/DDBJ databases">
        <authorList>
            <person name="Trinca V."/>
            <person name="Uliana J.V.C."/>
            <person name="Torres T.T."/>
            <person name="Ward R.J."/>
            <person name="Monesi N."/>
        </authorList>
    </citation>
    <scope>NUCLEOTIDE SEQUENCE</scope>
    <source>
        <strain evidence="8">HSMRA1968</strain>
        <tissue evidence="8">Whole embryos</tissue>
    </source>
</reference>
<dbReference type="GO" id="GO:0003950">
    <property type="term" value="F:NAD+ poly-ADP-ribosyltransferase activity"/>
    <property type="evidence" value="ECO:0007669"/>
    <property type="project" value="InterPro"/>
</dbReference>